<reference evidence="1" key="2">
    <citation type="submission" date="2020-09" db="EMBL/GenBank/DDBJ databases">
        <authorList>
            <person name="Sun Q."/>
            <person name="Kim S."/>
        </authorList>
    </citation>
    <scope>NUCLEOTIDE SEQUENCE</scope>
    <source>
        <strain evidence="1">KCTC 12988</strain>
    </source>
</reference>
<gene>
    <name evidence="1" type="ORF">GCM10007100_32620</name>
</gene>
<reference evidence="1" key="1">
    <citation type="journal article" date="2014" name="Int. J. Syst. Evol. Microbiol.">
        <title>Complete genome sequence of Corynebacterium casei LMG S-19264T (=DSM 44701T), isolated from a smear-ripened cheese.</title>
        <authorList>
            <consortium name="US DOE Joint Genome Institute (JGI-PGF)"/>
            <person name="Walter F."/>
            <person name="Albersmeier A."/>
            <person name="Kalinowski J."/>
            <person name="Ruckert C."/>
        </authorList>
    </citation>
    <scope>NUCLEOTIDE SEQUENCE</scope>
    <source>
        <strain evidence="1">KCTC 12988</strain>
    </source>
</reference>
<keyword evidence="2" id="KW-1185">Reference proteome</keyword>
<dbReference type="EMBL" id="BMXI01000015">
    <property type="protein sequence ID" value="GHC62630.1"/>
    <property type="molecule type" value="Genomic_DNA"/>
</dbReference>
<dbReference type="AlphaFoldDB" id="A0A918WNX8"/>
<sequence length="225" mass="25156">MKRLLPLKAFFAGTILATSPLFGDLQPHRLWVLGDVPKPGAVSLADTNHTVGAALEAAEFEPRLLLSEKTPFPYHIEIVSLGNISSVNDLEGAKLMLSTQVPAETILEVTSYQRIEDELLQKKEELHQLVWGEKPIQAYSHLSRMATLQLQLKRWQDRTVKRSHLDEMKILILNLDSKAKEAVRNLAEKRIEDLHASGIGPRHPAVQENKRIAAWTTIPTPAASN</sequence>
<evidence type="ECO:0000313" key="1">
    <source>
        <dbReference type="EMBL" id="GHC62630.1"/>
    </source>
</evidence>
<evidence type="ECO:0000313" key="2">
    <source>
        <dbReference type="Proteomes" id="UP000644507"/>
    </source>
</evidence>
<dbReference type="RefSeq" id="WP_189572306.1">
    <property type="nucleotide sequence ID" value="NZ_BMXI01000015.1"/>
</dbReference>
<comment type="caution">
    <text evidence="1">The sequence shown here is derived from an EMBL/GenBank/DDBJ whole genome shotgun (WGS) entry which is preliminary data.</text>
</comment>
<proteinExistence type="predicted"/>
<accession>A0A918WNX8</accession>
<organism evidence="1 2">
    <name type="scientific">Roseibacillus persicicus</name>
    <dbReference type="NCBI Taxonomy" id="454148"/>
    <lineage>
        <taxon>Bacteria</taxon>
        <taxon>Pseudomonadati</taxon>
        <taxon>Verrucomicrobiota</taxon>
        <taxon>Verrucomicrobiia</taxon>
        <taxon>Verrucomicrobiales</taxon>
        <taxon>Verrucomicrobiaceae</taxon>
        <taxon>Roseibacillus</taxon>
    </lineage>
</organism>
<protein>
    <submittedName>
        <fullName evidence="1">Uncharacterized protein</fullName>
    </submittedName>
</protein>
<name>A0A918WNX8_9BACT</name>
<dbReference type="Proteomes" id="UP000644507">
    <property type="component" value="Unassembled WGS sequence"/>
</dbReference>